<dbReference type="Proteomes" id="UP000490980">
    <property type="component" value="Unassembled WGS sequence"/>
</dbReference>
<keyword evidence="3" id="KW-1185">Reference proteome</keyword>
<feature type="chain" id="PRO_5030895046" evidence="1">
    <location>
        <begin position="20"/>
        <end position="501"/>
    </location>
</feature>
<accession>A0A7X5ZIB9</accession>
<evidence type="ECO:0000256" key="1">
    <source>
        <dbReference type="SAM" id="SignalP"/>
    </source>
</evidence>
<evidence type="ECO:0000313" key="2">
    <source>
        <dbReference type="EMBL" id="NII06697.1"/>
    </source>
</evidence>
<evidence type="ECO:0000313" key="3">
    <source>
        <dbReference type="Proteomes" id="UP000490980"/>
    </source>
</evidence>
<keyword evidence="1" id="KW-0732">Signal</keyword>
<feature type="signal peptide" evidence="1">
    <location>
        <begin position="1"/>
        <end position="19"/>
    </location>
</feature>
<sequence length="501" mass="55061">MKRNLFSLAVLFALPVASAAAFSVDATSTAAVTIVNVDETDDVAAVQQQLRDLLDQGRRTVIRGDRAVVARMRPDFVGAWPATNTILLDPAAGLGIHGVDTQDKQAAHSIASAWRWSDDAFVSAETRQRRDTPPRGHARHFSFSIATASPAITCRNIVHQLGTALFGEWLPSDGEQRALRREARRWCQYSTLPTHVAEPPQFTIASAWSRNYGVLSLVSEWVLIRNEDAAHSSRMRYLFWVKTVGEGDAIGFSREAGRDGGIGADDRLHDMVDAAIHAGWGPLHPRGVARAWPLESAFPYAGNVKAFRCEAPEAARPAGCPIMPILRKLYPEDSSDGSIPVSPGEGMDIAGEALLEKAVGRDDTLSLGMAMIRHGLRTQTVSMPFVRTLSNADTQFFRTTRWTPDYPALYRWATTGSYAGSLASVTPLASTLNPRYEAIWELPWEGNAGRDLPFHLVYELGWNACANRSACLEREGNGQIRRQAKTRMGWSDHLVLHIPAQ</sequence>
<dbReference type="AlphaFoldDB" id="A0A7X5ZIB9"/>
<dbReference type="EMBL" id="JAARLZ010000004">
    <property type="protein sequence ID" value="NII06697.1"/>
    <property type="molecule type" value="Genomic_DNA"/>
</dbReference>
<protein>
    <submittedName>
        <fullName evidence="2">Uncharacterized protein</fullName>
    </submittedName>
</protein>
<comment type="caution">
    <text evidence="2">The sequence shown here is derived from an EMBL/GenBank/DDBJ whole genome shotgun (WGS) entry which is preliminary data.</text>
</comment>
<gene>
    <name evidence="2" type="ORF">HBF25_09900</name>
</gene>
<reference evidence="2 3" key="1">
    <citation type="submission" date="2020-03" db="EMBL/GenBank/DDBJ databases">
        <authorList>
            <person name="Lai Q."/>
        </authorList>
    </citation>
    <scope>NUCLEOTIDE SEQUENCE [LARGE SCALE GENOMIC DNA]</scope>
    <source>
        <strain evidence="2 3">CCUG 25036</strain>
    </source>
</reference>
<name>A0A7X5ZIB9_9GAMM</name>
<organism evidence="2 3">
    <name type="scientific">Luteibacter anthropi</name>
    <dbReference type="NCBI Taxonomy" id="564369"/>
    <lineage>
        <taxon>Bacteria</taxon>
        <taxon>Pseudomonadati</taxon>
        <taxon>Pseudomonadota</taxon>
        <taxon>Gammaproteobacteria</taxon>
        <taxon>Lysobacterales</taxon>
        <taxon>Rhodanobacteraceae</taxon>
        <taxon>Luteibacter</taxon>
    </lineage>
</organism>
<proteinExistence type="predicted"/>